<evidence type="ECO:0000313" key="3">
    <source>
        <dbReference type="Proteomes" id="UP001596044"/>
    </source>
</evidence>
<dbReference type="EMBL" id="JBHSMJ010000022">
    <property type="protein sequence ID" value="MFC5449933.1"/>
    <property type="molecule type" value="Genomic_DNA"/>
</dbReference>
<reference evidence="3" key="1">
    <citation type="journal article" date="2019" name="Int. J. Syst. Evol. Microbiol.">
        <title>The Global Catalogue of Microorganisms (GCM) 10K type strain sequencing project: providing services to taxonomists for standard genome sequencing and annotation.</title>
        <authorList>
            <consortium name="The Broad Institute Genomics Platform"/>
            <consortium name="The Broad Institute Genome Sequencing Center for Infectious Disease"/>
            <person name="Wu L."/>
            <person name="Ma J."/>
        </authorList>
    </citation>
    <scope>NUCLEOTIDE SEQUENCE [LARGE SCALE GENOMIC DNA]</scope>
    <source>
        <strain evidence="3">KACC 11904</strain>
    </source>
</reference>
<dbReference type="InterPro" id="IPR011037">
    <property type="entry name" value="Pyrv_Knase-like_insert_dom_sf"/>
</dbReference>
<dbReference type="InterPro" id="IPR005303">
    <property type="entry name" value="MOCOS_middle"/>
</dbReference>
<dbReference type="Pfam" id="PF03473">
    <property type="entry name" value="MOSC"/>
    <property type="match status" value="1"/>
</dbReference>
<name>A0ABW0KAY6_9BACL</name>
<dbReference type="SUPFAM" id="SSF50800">
    <property type="entry name" value="PK beta-barrel domain-like"/>
    <property type="match status" value="1"/>
</dbReference>
<dbReference type="Proteomes" id="UP001596044">
    <property type="component" value="Unassembled WGS sequence"/>
</dbReference>
<organism evidence="2 3">
    <name type="scientific">Paenibacillus aestuarii</name>
    <dbReference type="NCBI Taxonomy" id="516965"/>
    <lineage>
        <taxon>Bacteria</taxon>
        <taxon>Bacillati</taxon>
        <taxon>Bacillota</taxon>
        <taxon>Bacilli</taxon>
        <taxon>Bacillales</taxon>
        <taxon>Paenibacillaceae</taxon>
        <taxon>Paenibacillus</taxon>
    </lineage>
</organism>
<dbReference type="InterPro" id="IPR005302">
    <property type="entry name" value="MoCF_Sase_C"/>
</dbReference>
<sequence length="271" mass="30577">MSSAANIVSIWRYPVKSMMGEELNACYMTDKGVYGDRAYALVDTTTGKLVNAKNPLKWPRMFEYHASYFEPPEPGQPLPQVRVTFPDGTHGLSNEGHLNQMLSDNFGKPLQIIKASEMFDQDIQFEGYIPDIDVLTNKNTVFTRTAPAGTFFDIAMVHIMTTATLNRLRRLIPESRLEVRRFRPNLVIDVPGEAFAENDWVGRELRLGEEVRLRIIQPTKRCVMTTLAQGDLPKDLEVLKTAVQHNQGCVGVYANVIQSGTLRRGDKLTFV</sequence>
<dbReference type="RefSeq" id="WP_270884922.1">
    <property type="nucleotide sequence ID" value="NZ_JAQFVF010000080.1"/>
</dbReference>
<protein>
    <submittedName>
        <fullName evidence="2">MOSC domain-containing protein</fullName>
    </submittedName>
</protein>
<comment type="caution">
    <text evidence="2">The sequence shown here is derived from an EMBL/GenBank/DDBJ whole genome shotgun (WGS) entry which is preliminary data.</text>
</comment>
<proteinExistence type="predicted"/>
<keyword evidence="3" id="KW-1185">Reference proteome</keyword>
<dbReference type="PROSITE" id="PS51340">
    <property type="entry name" value="MOSC"/>
    <property type="match status" value="1"/>
</dbReference>
<evidence type="ECO:0000259" key="1">
    <source>
        <dbReference type="PROSITE" id="PS51340"/>
    </source>
</evidence>
<feature type="domain" description="MOSC" evidence="1">
    <location>
        <begin position="127"/>
        <end position="271"/>
    </location>
</feature>
<dbReference type="Pfam" id="PF03476">
    <property type="entry name" value="MOSC_N"/>
    <property type="match status" value="1"/>
</dbReference>
<dbReference type="Gene3D" id="2.40.33.20">
    <property type="entry name" value="PK beta-barrel domain-like"/>
    <property type="match status" value="1"/>
</dbReference>
<gene>
    <name evidence="2" type="ORF">ACFPOG_16910</name>
</gene>
<accession>A0ABW0KAY6</accession>
<evidence type="ECO:0000313" key="2">
    <source>
        <dbReference type="EMBL" id="MFC5449933.1"/>
    </source>
</evidence>